<dbReference type="EMBL" id="CAJNIZ010003439">
    <property type="protein sequence ID" value="CAE7222486.1"/>
    <property type="molecule type" value="Genomic_DNA"/>
</dbReference>
<protein>
    <submittedName>
        <fullName evidence="1">Uncharacterized protein</fullName>
    </submittedName>
</protein>
<dbReference type="AlphaFoldDB" id="A0A812K7Q6"/>
<dbReference type="OrthoDB" id="10465818at2759"/>
<evidence type="ECO:0000313" key="1">
    <source>
        <dbReference type="EMBL" id="CAE7222486.1"/>
    </source>
</evidence>
<gene>
    <name evidence="1" type="ORF">SPIL2461_LOCUS2990</name>
</gene>
<evidence type="ECO:0000313" key="2">
    <source>
        <dbReference type="Proteomes" id="UP000649617"/>
    </source>
</evidence>
<proteinExistence type="predicted"/>
<reference evidence="1" key="1">
    <citation type="submission" date="2021-02" db="EMBL/GenBank/DDBJ databases">
        <authorList>
            <person name="Dougan E. K."/>
            <person name="Rhodes N."/>
            <person name="Thang M."/>
            <person name="Chan C."/>
        </authorList>
    </citation>
    <scope>NUCLEOTIDE SEQUENCE</scope>
</reference>
<keyword evidence="2" id="KW-1185">Reference proteome</keyword>
<accession>A0A812K7Q6</accession>
<sequence length="65" mass="7060">MNVSIPGKYGFRRKAEQRSSAVAAVWAQVSGLVDAEAHQPRAATGRCWETLPQVPPGSFRICGMM</sequence>
<dbReference type="Proteomes" id="UP000649617">
    <property type="component" value="Unassembled WGS sequence"/>
</dbReference>
<comment type="caution">
    <text evidence="1">The sequence shown here is derived from an EMBL/GenBank/DDBJ whole genome shotgun (WGS) entry which is preliminary data.</text>
</comment>
<name>A0A812K7Q6_SYMPI</name>
<organism evidence="1 2">
    <name type="scientific">Symbiodinium pilosum</name>
    <name type="common">Dinoflagellate</name>
    <dbReference type="NCBI Taxonomy" id="2952"/>
    <lineage>
        <taxon>Eukaryota</taxon>
        <taxon>Sar</taxon>
        <taxon>Alveolata</taxon>
        <taxon>Dinophyceae</taxon>
        <taxon>Suessiales</taxon>
        <taxon>Symbiodiniaceae</taxon>
        <taxon>Symbiodinium</taxon>
    </lineage>
</organism>